<dbReference type="STRING" id="560819.SAMN05428998_101340"/>
<sequence>MTTVLPPSDPGGLSRLPAALLAGGIAIAANTALLALADRAGLVTAHGGLLRLLQLVAGRAAAAAGLAGPWNGLLLPATSGAVFKVGFHLAVGLVMALVYGFAAEPALAGRPWAKGLLCAVAVWFLNALIVLPAIGEGLAGSRHLEAAGMIGFAAIHTAFFLILAPLYARLRGTPRPA</sequence>
<reference evidence="2 3" key="1">
    <citation type="submission" date="2017-04" db="EMBL/GenBank/DDBJ databases">
        <authorList>
            <person name="Afonso C.L."/>
            <person name="Miller P.J."/>
            <person name="Scott M.A."/>
            <person name="Spackman E."/>
            <person name="Goraichik I."/>
            <person name="Dimitrov K.M."/>
            <person name="Suarez D.L."/>
            <person name="Swayne D.E."/>
        </authorList>
    </citation>
    <scope>NUCLEOTIDE SEQUENCE [LARGE SCALE GENOMIC DNA]</scope>
    <source>
        <strain evidence="2 3">USBA 355</strain>
    </source>
</reference>
<feature type="transmembrane region" description="Helical" evidence="1">
    <location>
        <begin position="115"/>
        <end position="134"/>
    </location>
</feature>
<name>A0A1Y6B8Y0_9PROT</name>
<keyword evidence="1" id="KW-0812">Transmembrane</keyword>
<dbReference type="AlphaFoldDB" id="A0A1Y6B8Y0"/>
<keyword evidence="3" id="KW-1185">Reference proteome</keyword>
<feature type="transmembrane region" description="Helical" evidence="1">
    <location>
        <begin position="16"/>
        <end position="37"/>
    </location>
</feature>
<dbReference type="RefSeq" id="WP_085120690.1">
    <property type="nucleotide sequence ID" value="NZ_FWZX01000001.1"/>
</dbReference>
<protein>
    <submittedName>
        <fullName evidence="2">Uncharacterized protein</fullName>
    </submittedName>
</protein>
<evidence type="ECO:0000313" key="3">
    <source>
        <dbReference type="Proteomes" id="UP000192917"/>
    </source>
</evidence>
<accession>A0A1Y6B8Y0</accession>
<organism evidence="2 3">
    <name type="scientific">Tistlia consotensis USBA 355</name>
    <dbReference type="NCBI Taxonomy" id="560819"/>
    <lineage>
        <taxon>Bacteria</taxon>
        <taxon>Pseudomonadati</taxon>
        <taxon>Pseudomonadota</taxon>
        <taxon>Alphaproteobacteria</taxon>
        <taxon>Rhodospirillales</taxon>
        <taxon>Rhodovibrionaceae</taxon>
        <taxon>Tistlia</taxon>
    </lineage>
</organism>
<evidence type="ECO:0000313" key="2">
    <source>
        <dbReference type="EMBL" id="SME90769.1"/>
    </source>
</evidence>
<keyword evidence="1" id="KW-0472">Membrane</keyword>
<feature type="transmembrane region" description="Helical" evidence="1">
    <location>
        <begin position="82"/>
        <end position="103"/>
    </location>
</feature>
<proteinExistence type="predicted"/>
<feature type="transmembrane region" description="Helical" evidence="1">
    <location>
        <begin position="146"/>
        <end position="168"/>
    </location>
</feature>
<keyword evidence="1" id="KW-1133">Transmembrane helix</keyword>
<evidence type="ECO:0000256" key="1">
    <source>
        <dbReference type="SAM" id="Phobius"/>
    </source>
</evidence>
<dbReference type="Proteomes" id="UP000192917">
    <property type="component" value="Unassembled WGS sequence"/>
</dbReference>
<dbReference type="EMBL" id="FWZX01000001">
    <property type="protein sequence ID" value="SME90769.1"/>
    <property type="molecule type" value="Genomic_DNA"/>
</dbReference>
<gene>
    <name evidence="2" type="ORF">SAMN05428998_101340</name>
</gene>
<feature type="transmembrane region" description="Helical" evidence="1">
    <location>
        <begin position="49"/>
        <end position="70"/>
    </location>
</feature>